<sequence>MEESPAWREALEGKWCRPCRARRLLAADWGKYHINYYLIILKKNGHSRSRKREGGNLFLPVGDVGNEGGWVGRYSVVAQPDTHATETFPVGGDADPNGGSALPALSAYAIPAVVRRKRRRWRPRSDGCPKSENFASRKTTTTDSERLSRHVRAISLTVTVVVPGCPPTTAPPEAPSPTVAATPRGRPRYDELWMPLISHLSKELSTAPMLLPPLDVRWVWHCHCLSPASYRHYCTSRFGRLVERPAIFDDENEEYASNRCRDIWAAEYPSEPFDLETVPGDVGEDEGGTDGSSSYAGGDLFAMVAKYRTLYSVFLDPFVAETVYLVSARQRYIGFLHLCRRSANGAARMVPTSDTLLMWLTHQSFPGVYARDMEAIMGPENLVRRVVGFGERAREEELEETITKWEQAFDEPYERAGARIHPAASPSRVFFYWEEPSPAAAAESNRKYKCLQPRSLMEVTEWLNALKRTMIF</sequence>
<organism evidence="2 3">
    <name type="scientific">Colocasia esculenta</name>
    <name type="common">Wild taro</name>
    <name type="synonym">Arum esculentum</name>
    <dbReference type="NCBI Taxonomy" id="4460"/>
    <lineage>
        <taxon>Eukaryota</taxon>
        <taxon>Viridiplantae</taxon>
        <taxon>Streptophyta</taxon>
        <taxon>Embryophyta</taxon>
        <taxon>Tracheophyta</taxon>
        <taxon>Spermatophyta</taxon>
        <taxon>Magnoliopsida</taxon>
        <taxon>Liliopsida</taxon>
        <taxon>Araceae</taxon>
        <taxon>Aroideae</taxon>
        <taxon>Colocasieae</taxon>
        <taxon>Colocasia</taxon>
    </lineage>
</organism>
<accession>A0A843V631</accession>
<feature type="compositionally biased region" description="Polar residues" evidence="1">
    <location>
        <begin position="133"/>
        <end position="142"/>
    </location>
</feature>
<evidence type="ECO:0000256" key="1">
    <source>
        <dbReference type="SAM" id="MobiDB-lite"/>
    </source>
</evidence>
<dbReference type="EMBL" id="NMUH01001594">
    <property type="protein sequence ID" value="MQL93752.1"/>
    <property type="molecule type" value="Genomic_DNA"/>
</dbReference>
<feature type="region of interest" description="Disordered" evidence="1">
    <location>
        <begin position="120"/>
        <end position="146"/>
    </location>
</feature>
<dbReference type="Proteomes" id="UP000652761">
    <property type="component" value="Unassembled WGS sequence"/>
</dbReference>
<dbReference type="PANTHER" id="PTHR34365">
    <property type="entry name" value="ENOLASE (DUF1399)"/>
    <property type="match status" value="1"/>
</dbReference>
<proteinExistence type="predicted"/>
<keyword evidence="3" id="KW-1185">Reference proteome</keyword>
<name>A0A843V631_COLES</name>
<protein>
    <submittedName>
        <fullName evidence="2">Uncharacterized protein</fullName>
    </submittedName>
</protein>
<dbReference type="Pfam" id="PF07173">
    <property type="entry name" value="GRDP-like"/>
    <property type="match status" value="1"/>
</dbReference>
<dbReference type="OrthoDB" id="2684236at2759"/>
<comment type="caution">
    <text evidence="2">The sequence shown here is derived from an EMBL/GenBank/DDBJ whole genome shotgun (WGS) entry which is preliminary data.</text>
</comment>
<evidence type="ECO:0000313" key="3">
    <source>
        <dbReference type="Proteomes" id="UP000652761"/>
    </source>
</evidence>
<dbReference type="AlphaFoldDB" id="A0A843V631"/>
<dbReference type="PANTHER" id="PTHR34365:SF2">
    <property type="entry name" value="ENOLASE (DUF1399)"/>
    <property type="match status" value="1"/>
</dbReference>
<reference evidence="2" key="1">
    <citation type="submission" date="2017-07" db="EMBL/GenBank/DDBJ databases">
        <title>Taro Niue Genome Assembly and Annotation.</title>
        <authorList>
            <person name="Atibalentja N."/>
            <person name="Keating K."/>
            <person name="Fields C.J."/>
        </authorList>
    </citation>
    <scope>NUCLEOTIDE SEQUENCE</scope>
    <source>
        <strain evidence="2">Niue_2</strain>
        <tissue evidence="2">Leaf</tissue>
    </source>
</reference>
<evidence type="ECO:0000313" key="2">
    <source>
        <dbReference type="EMBL" id="MQL93752.1"/>
    </source>
</evidence>
<gene>
    <name evidence="2" type="ORF">Taro_026404</name>
</gene>
<dbReference type="InterPro" id="IPR009836">
    <property type="entry name" value="GRDP-like"/>
</dbReference>